<accession>A0ABM8FVT4</accession>
<gene>
    <name evidence="1" type="ORF">GCM10025863_23780</name>
</gene>
<reference evidence="2" key="1">
    <citation type="journal article" date="2019" name="Int. J. Syst. Evol. Microbiol.">
        <title>The Global Catalogue of Microorganisms (GCM) 10K type strain sequencing project: providing services to taxonomists for standard genome sequencing and annotation.</title>
        <authorList>
            <consortium name="The Broad Institute Genomics Platform"/>
            <consortium name="The Broad Institute Genome Sequencing Center for Infectious Disease"/>
            <person name="Wu L."/>
            <person name="Ma J."/>
        </authorList>
    </citation>
    <scope>NUCLEOTIDE SEQUENCE [LARGE SCALE GENOMIC DNA]</scope>
    <source>
        <strain evidence="2">NBRC 106310</strain>
    </source>
</reference>
<evidence type="ECO:0000313" key="2">
    <source>
        <dbReference type="Proteomes" id="UP001321543"/>
    </source>
</evidence>
<proteinExistence type="predicted"/>
<dbReference type="EMBL" id="AP027728">
    <property type="protein sequence ID" value="BDZ39764.1"/>
    <property type="molecule type" value="Genomic_DNA"/>
</dbReference>
<evidence type="ECO:0000313" key="1">
    <source>
        <dbReference type="EMBL" id="BDZ39764.1"/>
    </source>
</evidence>
<sequence length="296" mass="33186">MGRQNGDGATERQRRCPFCGASGVKFSKEHWLPADWGEYFPRLPNLISARHDYDGESTSRVENLSQFDKQFDGICRDCNSGWLREIDVAAKQVAIDLALRRRTHVSAPEVLPLATSLYRAALIGMWGQRDAYGLPSTRFSELYELRRPPRDAHVLVGHSDEGFLYAGGNYSALTVDGFRETAVRSFAFGGLGHLFVVVIVSEPELGAVVNHAVREVKRAAGGSLVALWPNKRRRVDLPQHPISRETAARFTELGVALGLRDQPVERTPIPERVRAKYPTHDAINRTVRMPTKQIDW</sequence>
<name>A0ABM8FVT4_9MICO</name>
<organism evidence="1 2">
    <name type="scientific">Microbacterium suwonense</name>
    <dbReference type="NCBI Taxonomy" id="683047"/>
    <lineage>
        <taxon>Bacteria</taxon>
        <taxon>Bacillati</taxon>
        <taxon>Actinomycetota</taxon>
        <taxon>Actinomycetes</taxon>
        <taxon>Micrococcales</taxon>
        <taxon>Microbacteriaceae</taxon>
        <taxon>Microbacterium</taxon>
    </lineage>
</organism>
<keyword evidence="2" id="KW-1185">Reference proteome</keyword>
<protein>
    <submittedName>
        <fullName evidence="1">Uncharacterized protein</fullName>
    </submittedName>
</protein>
<dbReference type="Proteomes" id="UP001321543">
    <property type="component" value="Chromosome"/>
</dbReference>
<dbReference type="RefSeq" id="WP_286300140.1">
    <property type="nucleotide sequence ID" value="NZ_AP027728.1"/>
</dbReference>